<dbReference type="PROSITE" id="PS51340">
    <property type="entry name" value="MOSC"/>
    <property type="match status" value="1"/>
</dbReference>
<dbReference type="EMBL" id="JAIBOA010000003">
    <property type="protein sequence ID" value="MBW8481968.1"/>
    <property type="molecule type" value="Genomic_DNA"/>
</dbReference>
<gene>
    <name evidence="2" type="ORF">K1Y72_06295</name>
</gene>
<comment type="caution">
    <text evidence="2">The sequence shown here is derived from an EMBL/GenBank/DDBJ whole genome shotgun (WGS) entry which is preliminary data.</text>
</comment>
<dbReference type="InterPro" id="IPR005302">
    <property type="entry name" value="MoCF_Sase_C"/>
</dbReference>
<evidence type="ECO:0000313" key="3">
    <source>
        <dbReference type="Proteomes" id="UP000774570"/>
    </source>
</evidence>
<dbReference type="SUPFAM" id="SSF141673">
    <property type="entry name" value="MOSC N-terminal domain-like"/>
    <property type="match status" value="1"/>
</dbReference>
<dbReference type="RefSeq" id="WP_220164119.1">
    <property type="nucleotide sequence ID" value="NZ_JAIBOA010000003.1"/>
</dbReference>
<organism evidence="2 3">
    <name type="scientific">Actinomadura parmotrematis</name>
    <dbReference type="NCBI Taxonomy" id="2864039"/>
    <lineage>
        <taxon>Bacteria</taxon>
        <taxon>Bacillati</taxon>
        <taxon>Actinomycetota</taxon>
        <taxon>Actinomycetes</taxon>
        <taxon>Streptosporangiales</taxon>
        <taxon>Thermomonosporaceae</taxon>
        <taxon>Actinomadura</taxon>
    </lineage>
</organism>
<dbReference type="InterPro" id="IPR011037">
    <property type="entry name" value="Pyrv_Knase-like_insert_dom_sf"/>
</dbReference>
<sequence>MATLTALHSYPLKSAGGTSLRGAELIATGLRDDREFMLATPEGRHLSQRECAAMARLRPVREPVRDGVLSVRFDDAEPLVHTPVDGGPAARVTVHGNPCLGVDQGDAAAAWFARALGRPCRLVRFTGHRATAHGGGEVAFADGYPLLLISEESLEDLNGRLDAPLPMDRFRPNLVVRGLGAYGEDKVRLLRIGGTEIELVKPCARCVITTTDQETGERGREPLRTLARYRNIDRGLLFGQNAVPRVTGPLAVGDDVEVLAHR</sequence>
<dbReference type="PANTHER" id="PTHR14237">
    <property type="entry name" value="MOLYBDOPTERIN COFACTOR SULFURASE MOSC"/>
    <property type="match status" value="1"/>
</dbReference>
<name>A0ABS7FNJ6_9ACTN</name>
<feature type="domain" description="MOSC" evidence="1">
    <location>
        <begin position="117"/>
        <end position="259"/>
    </location>
</feature>
<keyword evidence="3" id="KW-1185">Reference proteome</keyword>
<dbReference type="InterPro" id="IPR005303">
    <property type="entry name" value="MOCOS_middle"/>
</dbReference>
<dbReference type="Pfam" id="PF03473">
    <property type="entry name" value="MOSC"/>
    <property type="match status" value="1"/>
</dbReference>
<dbReference type="SUPFAM" id="SSF50800">
    <property type="entry name" value="PK beta-barrel domain-like"/>
    <property type="match status" value="1"/>
</dbReference>
<protein>
    <submittedName>
        <fullName evidence="2">MOSC domain-containing protein</fullName>
    </submittedName>
</protein>
<dbReference type="Proteomes" id="UP000774570">
    <property type="component" value="Unassembled WGS sequence"/>
</dbReference>
<evidence type="ECO:0000259" key="1">
    <source>
        <dbReference type="PROSITE" id="PS51340"/>
    </source>
</evidence>
<dbReference type="PANTHER" id="PTHR14237:SF19">
    <property type="entry name" value="MITOCHONDRIAL AMIDOXIME REDUCING COMPONENT 1"/>
    <property type="match status" value="1"/>
</dbReference>
<accession>A0ABS7FNJ6</accession>
<reference evidence="2 3" key="1">
    <citation type="submission" date="2021-07" db="EMBL/GenBank/DDBJ databases">
        <title>Actinomadura sp. PM05-2 isolated from lichen.</title>
        <authorList>
            <person name="Somphong A."/>
            <person name="Phongsopitanun W."/>
            <person name="Tanasupawat S."/>
            <person name="Peongsungnone V."/>
        </authorList>
    </citation>
    <scope>NUCLEOTIDE SEQUENCE [LARGE SCALE GENOMIC DNA]</scope>
    <source>
        <strain evidence="2 3">PM05-2</strain>
    </source>
</reference>
<evidence type="ECO:0000313" key="2">
    <source>
        <dbReference type="EMBL" id="MBW8481968.1"/>
    </source>
</evidence>
<dbReference type="Pfam" id="PF03476">
    <property type="entry name" value="MOSC_N"/>
    <property type="match status" value="1"/>
</dbReference>
<proteinExistence type="predicted"/>